<evidence type="ECO:0000256" key="10">
    <source>
        <dbReference type="ARBA" id="ARBA00030835"/>
    </source>
</evidence>
<evidence type="ECO:0000256" key="5">
    <source>
        <dbReference type="ARBA" id="ARBA00013433"/>
    </source>
</evidence>
<comment type="similarity">
    <text evidence="3">In the N-terminal section; belongs to the FlgJ family.</text>
</comment>
<evidence type="ECO:0000256" key="6">
    <source>
        <dbReference type="ARBA" id="ARBA00022764"/>
    </source>
</evidence>
<protein>
    <recommendedName>
        <fullName evidence="5">Peptidoglycan hydrolase FlgJ</fullName>
    </recommendedName>
    <alternativeName>
        <fullName evidence="10">Muramidase FlgJ</fullName>
    </alternativeName>
</protein>
<name>A0ABS7Y4Q5_9BURK</name>
<dbReference type="PANTHER" id="PTHR33308">
    <property type="entry name" value="PEPTIDOGLYCAN HYDROLASE FLGJ"/>
    <property type="match status" value="1"/>
</dbReference>
<keyword evidence="9" id="KW-0961">Cell wall biogenesis/degradation</keyword>
<comment type="function">
    <text evidence="1">Flagellum-specific muramidase which hydrolyzes the peptidoglycan layer to assemble the rod structure in the periplasmic space.</text>
</comment>
<dbReference type="Pfam" id="PF01832">
    <property type="entry name" value="Glucosaminidase"/>
    <property type="match status" value="1"/>
</dbReference>
<evidence type="ECO:0000256" key="3">
    <source>
        <dbReference type="ARBA" id="ARBA00006880"/>
    </source>
</evidence>
<dbReference type="InterPro" id="IPR051056">
    <property type="entry name" value="Glycosyl_Hydrolase_73"/>
</dbReference>
<evidence type="ECO:0000256" key="7">
    <source>
        <dbReference type="ARBA" id="ARBA00022801"/>
    </source>
</evidence>
<accession>A0ABS7Y4Q5</accession>
<sequence>MIGSPSTDLTSKFALDTKGLGELKQSAKAGSPAALKEAATQFEAMFINMMMKSMRDATPQDGMLDNQQTKMFTSMLDQQMSQNMAKRGMGLADVLTRQLSANGMGAQALAIGADGYPAAAGKAAAAAQGLAPLDGSMRPGMDAATMLRTGAGQPGAPALPLTTDSGRVQAPHVRAFQEKLHVHAAEAERATGVPAKFMLGQAALESGWGKRMIRNADGSNSHNLFGIKAGPGWKGKVATAVTTEYVNGRPHTKVERFRAYDSPADSFKDYANMLSRNPRYGKVLASGADASAFAHGLQRAGYATDPQYAAKLTRIIKHSLA</sequence>
<keyword evidence="12" id="KW-0966">Cell projection</keyword>
<gene>
    <name evidence="12" type="primary">flgJ</name>
    <name evidence="12" type="ORF">LE190_01770</name>
</gene>
<evidence type="ECO:0000256" key="2">
    <source>
        <dbReference type="ARBA" id="ARBA00004418"/>
    </source>
</evidence>
<organism evidence="12 13">
    <name type="scientific">Massilia hydrophila</name>
    <dbReference type="NCBI Taxonomy" id="3044279"/>
    <lineage>
        <taxon>Bacteria</taxon>
        <taxon>Pseudomonadati</taxon>
        <taxon>Pseudomonadota</taxon>
        <taxon>Betaproteobacteria</taxon>
        <taxon>Burkholderiales</taxon>
        <taxon>Oxalobacteraceae</taxon>
        <taxon>Telluria group</taxon>
        <taxon>Massilia</taxon>
    </lineage>
</organism>
<keyword evidence="7 12" id="KW-0378">Hydrolase</keyword>
<dbReference type="InterPro" id="IPR002901">
    <property type="entry name" value="MGlyc_endo_b_GlcNAc-like_dom"/>
</dbReference>
<dbReference type="Gene3D" id="2.10.70.40">
    <property type="entry name" value="peptidoglycan hydrolase"/>
    <property type="match status" value="1"/>
</dbReference>
<comment type="subcellular location">
    <subcellularLocation>
        <location evidence="2">Periplasm</location>
    </subcellularLocation>
</comment>
<dbReference type="EMBL" id="JAHYBX010000001">
    <property type="protein sequence ID" value="MCA1854656.1"/>
    <property type="molecule type" value="Genomic_DNA"/>
</dbReference>
<dbReference type="InterPro" id="IPR013377">
    <property type="entry name" value="FlgJ"/>
</dbReference>
<keyword evidence="6" id="KW-0574">Periplasm</keyword>
<dbReference type="RefSeq" id="WP_225237108.1">
    <property type="nucleotide sequence ID" value="NZ_JAHYBX010000001.1"/>
</dbReference>
<keyword evidence="12" id="KW-0282">Flagellum</keyword>
<evidence type="ECO:0000313" key="12">
    <source>
        <dbReference type="EMBL" id="MCA1854656.1"/>
    </source>
</evidence>
<dbReference type="Gene3D" id="1.10.530.10">
    <property type="match status" value="1"/>
</dbReference>
<evidence type="ECO:0000259" key="11">
    <source>
        <dbReference type="SMART" id="SM00047"/>
    </source>
</evidence>
<keyword evidence="13" id="KW-1185">Reference proteome</keyword>
<dbReference type="Proteomes" id="UP001198602">
    <property type="component" value="Unassembled WGS sequence"/>
</dbReference>
<evidence type="ECO:0000256" key="9">
    <source>
        <dbReference type="ARBA" id="ARBA00023316"/>
    </source>
</evidence>
<comment type="similarity">
    <text evidence="4">In the C-terminal section; belongs to the glycosyl hydrolase 73 family.</text>
</comment>
<dbReference type="PANTHER" id="PTHR33308:SF9">
    <property type="entry name" value="PEPTIDOGLYCAN HYDROLASE FLGJ"/>
    <property type="match status" value="1"/>
</dbReference>
<reference evidence="12 13" key="1">
    <citation type="submission" date="2021-07" db="EMBL/GenBank/DDBJ databases">
        <title>Characterization of Violacein-producing bacteria and related species.</title>
        <authorList>
            <person name="Wilson H.S."/>
            <person name="De Leon M.E."/>
        </authorList>
    </citation>
    <scope>NUCLEOTIDE SEQUENCE [LARGE SCALE GENOMIC DNA]</scope>
    <source>
        <strain evidence="12 13">HSC-2F05</strain>
    </source>
</reference>
<dbReference type="GO" id="GO:0016787">
    <property type="term" value="F:hydrolase activity"/>
    <property type="evidence" value="ECO:0007669"/>
    <property type="project" value="UniProtKB-KW"/>
</dbReference>
<comment type="caution">
    <text evidence="12">The sequence shown here is derived from an EMBL/GenBank/DDBJ whole genome shotgun (WGS) entry which is preliminary data.</text>
</comment>
<evidence type="ECO:0000256" key="4">
    <source>
        <dbReference type="ARBA" id="ARBA00007974"/>
    </source>
</evidence>
<evidence type="ECO:0000256" key="1">
    <source>
        <dbReference type="ARBA" id="ARBA00002954"/>
    </source>
</evidence>
<dbReference type="InterPro" id="IPR019301">
    <property type="entry name" value="Flagellar_prot_FlgJ_N"/>
</dbReference>
<feature type="domain" description="Mannosyl-glycoprotein endo-beta-N-acetylglucosamidase-like" evidence="11">
    <location>
        <begin position="167"/>
        <end position="320"/>
    </location>
</feature>
<dbReference type="PRINTS" id="PR01002">
    <property type="entry name" value="FLGFLGJ"/>
</dbReference>
<keyword evidence="12" id="KW-0969">Cilium</keyword>
<keyword evidence="8" id="KW-0326">Glycosidase</keyword>
<dbReference type="NCBIfam" id="TIGR02541">
    <property type="entry name" value="flagell_FlgJ"/>
    <property type="match status" value="1"/>
</dbReference>
<evidence type="ECO:0000256" key="8">
    <source>
        <dbReference type="ARBA" id="ARBA00023295"/>
    </source>
</evidence>
<dbReference type="Pfam" id="PF10135">
    <property type="entry name" value="Rod-binding"/>
    <property type="match status" value="1"/>
</dbReference>
<evidence type="ECO:0000313" key="13">
    <source>
        <dbReference type="Proteomes" id="UP001198602"/>
    </source>
</evidence>
<dbReference type="SMART" id="SM00047">
    <property type="entry name" value="LYZ2"/>
    <property type="match status" value="1"/>
</dbReference>
<proteinExistence type="inferred from homology"/>